<sequence>MPLLNLPNEVLGHISQYLEQADIFSLIRVNQELHSIFYEHLLRHNVRYHKATALTWAVIEGHLPLARKLLELGGDVNRQIDFPGRTTLLHLASPRGNLPMVKLLFEMRADLNQRDDKGRTPHYQALVSRNEELIREFSSRTENLSQLVVDDSQNQTSLHLAARFWLTGIIRYFVETGIDIDATDKEGKTPLDLAKRALCTGYWHRTSDAAVEAMRLLVVLGEDPAAANWFINCTTVGPRRYECRHGGFDDEPDSHGIRALRSK</sequence>
<feature type="repeat" description="ANK" evidence="3">
    <location>
        <begin position="153"/>
        <end position="185"/>
    </location>
</feature>
<keyword evidence="1" id="KW-0677">Repeat</keyword>
<dbReference type="EMBL" id="LVYI01000004">
    <property type="protein sequence ID" value="OAP61037.1"/>
    <property type="molecule type" value="Genomic_DNA"/>
</dbReference>
<dbReference type="InterPro" id="IPR036047">
    <property type="entry name" value="F-box-like_dom_sf"/>
</dbReference>
<dbReference type="SUPFAM" id="SSF48403">
    <property type="entry name" value="Ankyrin repeat"/>
    <property type="match status" value="1"/>
</dbReference>
<dbReference type="InterPro" id="IPR036770">
    <property type="entry name" value="Ankyrin_rpt-contain_sf"/>
</dbReference>
<dbReference type="SMART" id="SM00256">
    <property type="entry name" value="FBOX"/>
    <property type="match status" value="1"/>
</dbReference>
<reference evidence="5 6" key="1">
    <citation type="submission" date="2016-04" db="EMBL/GenBank/DDBJ databases">
        <title>Draft genome of Fonsecaea erecta CBS 125763.</title>
        <authorList>
            <person name="Weiss V.A."/>
            <person name="Vicente V.A."/>
            <person name="Raittz R.T."/>
            <person name="Moreno L.F."/>
            <person name="De Souza E.M."/>
            <person name="Pedrosa F.O."/>
            <person name="Steffens M.B."/>
            <person name="Faoro H."/>
            <person name="Tadra-Sfeir M.Z."/>
            <person name="Najafzadeh M.J."/>
            <person name="Felipe M.S."/>
            <person name="Teixeira M."/>
            <person name="Sun J."/>
            <person name="Xi L."/>
            <person name="Gomes R."/>
            <person name="De Azevedo C.M."/>
            <person name="Salgado C.G."/>
            <person name="Da Silva M.B."/>
            <person name="Nascimento M.F."/>
            <person name="Queiroz-Telles F."/>
            <person name="Attili D.S."/>
            <person name="Gorbushina A."/>
        </authorList>
    </citation>
    <scope>NUCLEOTIDE SEQUENCE [LARGE SCALE GENOMIC DNA]</scope>
    <source>
        <strain evidence="5 6">CBS 125763</strain>
    </source>
</reference>
<dbReference type="OrthoDB" id="341259at2759"/>
<keyword evidence="6" id="KW-1185">Reference proteome</keyword>
<protein>
    <recommendedName>
        <fullName evidence="4">F-box domain-containing protein</fullName>
    </recommendedName>
</protein>
<evidence type="ECO:0000313" key="5">
    <source>
        <dbReference type="EMBL" id="OAP61037.1"/>
    </source>
</evidence>
<dbReference type="SMART" id="SM00248">
    <property type="entry name" value="ANK"/>
    <property type="match status" value="5"/>
</dbReference>
<feature type="domain" description="F-box" evidence="4">
    <location>
        <begin position="1"/>
        <end position="51"/>
    </location>
</feature>
<dbReference type="Gene3D" id="1.25.40.20">
    <property type="entry name" value="Ankyrin repeat-containing domain"/>
    <property type="match status" value="2"/>
</dbReference>
<comment type="caution">
    <text evidence="5">The sequence shown here is derived from an EMBL/GenBank/DDBJ whole genome shotgun (WGS) entry which is preliminary data.</text>
</comment>
<evidence type="ECO:0000256" key="1">
    <source>
        <dbReference type="ARBA" id="ARBA00022737"/>
    </source>
</evidence>
<dbReference type="InterPro" id="IPR002110">
    <property type="entry name" value="Ankyrin_rpt"/>
</dbReference>
<dbReference type="PROSITE" id="PS50088">
    <property type="entry name" value="ANK_REPEAT"/>
    <property type="match status" value="3"/>
</dbReference>
<feature type="repeat" description="ANK" evidence="3">
    <location>
        <begin position="49"/>
        <end position="81"/>
    </location>
</feature>
<dbReference type="PANTHER" id="PTHR24161:SF124">
    <property type="entry name" value="TRANSIENT RECEPTOR POTENTIAL CHANNEL PYREXIA"/>
    <property type="match status" value="1"/>
</dbReference>
<proteinExistence type="predicted"/>
<dbReference type="PROSITE" id="PS50181">
    <property type="entry name" value="FBOX"/>
    <property type="match status" value="1"/>
</dbReference>
<dbReference type="InterPro" id="IPR001810">
    <property type="entry name" value="F-box_dom"/>
</dbReference>
<name>A0A178ZMM0_9EURO</name>
<keyword evidence="2 3" id="KW-0040">ANK repeat</keyword>
<dbReference type="RefSeq" id="XP_018694404.1">
    <property type="nucleotide sequence ID" value="XM_018837551.1"/>
</dbReference>
<dbReference type="STRING" id="1367422.A0A178ZMM0"/>
<evidence type="ECO:0000313" key="6">
    <source>
        <dbReference type="Proteomes" id="UP000078343"/>
    </source>
</evidence>
<organism evidence="5 6">
    <name type="scientific">Fonsecaea erecta</name>
    <dbReference type="NCBI Taxonomy" id="1367422"/>
    <lineage>
        <taxon>Eukaryota</taxon>
        <taxon>Fungi</taxon>
        <taxon>Dikarya</taxon>
        <taxon>Ascomycota</taxon>
        <taxon>Pezizomycotina</taxon>
        <taxon>Eurotiomycetes</taxon>
        <taxon>Chaetothyriomycetidae</taxon>
        <taxon>Chaetothyriales</taxon>
        <taxon>Herpotrichiellaceae</taxon>
        <taxon>Fonsecaea</taxon>
    </lineage>
</organism>
<accession>A0A178ZMM0</accession>
<dbReference type="SUPFAM" id="SSF81383">
    <property type="entry name" value="F-box domain"/>
    <property type="match status" value="1"/>
</dbReference>
<evidence type="ECO:0000256" key="3">
    <source>
        <dbReference type="PROSITE-ProRule" id="PRU00023"/>
    </source>
</evidence>
<feature type="repeat" description="ANK" evidence="3">
    <location>
        <begin position="84"/>
        <end position="116"/>
    </location>
</feature>
<dbReference type="PANTHER" id="PTHR24161">
    <property type="entry name" value="ANK_REP_REGION DOMAIN-CONTAINING PROTEIN-RELATED"/>
    <property type="match status" value="1"/>
</dbReference>
<evidence type="ECO:0000256" key="2">
    <source>
        <dbReference type="ARBA" id="ARBA00023043"/>
    </source>
</evidence>
<dbReference type="Proteomes" id="UP000078343">
    <property type="component" value="Unassembled WGS sequence"/>
</dbReference>
<dbReference type="GeneID" id="30010209"/>
<evidence type="ECO:0000259" key="4">
    <source>
        <dbReference type="PROSITE" id="PS50181"/>
    </source>
</evidence>
<gene>
    <name evidence="5" type="ORF">AYL99_06041</name>
</gene>
<dbReference type="Pfam" id="PF00646">
    <property type="entry name" value="F-box"/>
    <property type="match status" value="1"/>
</dbReference>
<dbReference type="Pfam" id="PF00023">
    <property type="entry name" value="Ank"/>
    <property type="match status" value="2"/>
</dbReference>
<dbReference type="AlphaFoldDB" id="A0A178ZMM0"/>
<dbReference type="PROSITE" id="PS50297">
    <property type="entry name" value="ANK_REP_REGION"/>
    <property type="match status" value="2"/>
</dbReference>
<dbReference type="Pfam" id="PF13857">
    <property type="entry name" value="Ank_5"/>
    <property type="match status" value="1"/>
</dbReference>